<dbReference type="AlphaFoldDB" id="A0A0M0GEC6"/>
<evidence type="ECO:0000313" key="2">
    <source>
        <dbReference type="Proteomes" id="UP000037109"/>
    </source>
</evidence>
<dbReference type="PATRIC" id="fig|1459.3.peg.3413"/>
<reference evidence="2" key="1">
    <citation type="submission" date="2015-07" db="EMBL/GenBank/DDBJ databases">
        <title>Fjat-10036 dsm4.</title>
        <authorList>
            <person name="Liu B."/>
            <person name="Wang J."/>
            <person name="Zhu Y."/>
            <person name="Liu G."/>
            <person name="Chen Q."/>
            <person name="Chen Z."/>
            <person name="Lan J."/>
            <person name="Che J."/>
            <person name="Ge C."/>
            <person name="Shi H."/>
            <person name="Pan Z."/>
            <person name="Liu X."/>
        </authorList>
    </citation>
    <scope>NUCLEOTIDE SEQUENCE [LARGE SCALE GENOMIC DNA]</scope>
    <source>
        <strain evidence="2">DSM 4</strain>
    </source>
</reference>
<dbReference type="EMBL" id="LGUF01000007">
    <property type="protein sequence ID" value="KON88113.1"/>
    <property type="molecule type" value="Genomic_DNA"/>
</dbReference>
<organism evidence="1 2">
    <name type="scientific">Sporosarcina globispora</name>
    <name type="common">Bacillus globisporus</name>
    <dbReference type="NCBI Taxonomy" id="1459"/>
    <lineage>
        <taxon>Bacteria</taxon>
        <taxon>Bacillati</taxon>
        <taxon>Bacillota</taxon>
        <taxon>Bacilli</taxon>
        <taxon>Bacillales</taxon>
        <taxon>Caryophanaceae</taxon>
        <taxon>Sporosarcina</taxon>
    </lineage>
</organism>
<proteinExistence type="predicted"/>
<evidence type="ECO:0000313" key="1">
    <source>
        <dbReference type="EMBL" id="KON88113.1"/>
    </source>
</evidence>
<dbReference type="OrthoDB" id="2928301at2"/>
<comment type="caution">
    <text evidence="1">The sequence shown here is derived from an EMBL/GenBank/DDBJ whole genome shotgun (WGS) entry which is preliminary data.</text>
</comment>
<accession>A0A0M0GEC6</accession>
<dbReference type="Proteomes" id="UP000037109">
    <property type="component" value="Unassembled WGS sequence"/>
</dbReference>
<protein>
    <submittedName>
        <fullName evidence="1">Uncharacterized protein</fullName>
    </submittedName>
</protein>
<gene>
    <name evidence="1" type="ORF">AF332_15710</name>
</gene>
<keyword evidence="2" id="KW-1185">Reference proteome</keyword>
<dbReference type="RefSeq" id="WP_053435483.1">
    <property type="nucleotide sequence ID" value="NZ_LGUF01000007.1"/>
</dbReference>
<name>A0A0M0GEC6_SPOGL</name>
<sequence>MRIKGEIYKKRSYKSSGLYHSTYITFIRVHPGIMINGENIIIIPILSDEMHRYEVGEHIDLNGRIEFLRIITSTGDRSFLPVPVIIPEGKIPIKKCVKFDEHKNVV</sequence>